<dbReference type="SUPFAM" id="SSF55846">
    <property type="entry name" value="N-acetylmuramoyl-L-alanine amidase-like"/>
    <property type="match status" value="1"/>
</dbReference>
<dbReference type="InterPro" id="IPR002502">
    <property type="entry name" value="Amidase_domain"/>
</dbReference>
<dbReference type="SMART" id="SM00644">
    <property type="entry name" value="Ami_2"/>
    <property type="match status" value="1"/>
</dbReference>
<dbReference type="GO" id="GO:0009253">
    <property type="term" value="P:peptidoglycan catabolic process"/>
    <property type="evidence" value="ECO:0007669"/>
    <property type="project" value="InterPro"/>
</dbReference>
<sequence length="176" mass="19692">MSFTSLPKLKDCRKSLPHKGSYRNYGASSKTHIAIHHSLARQSAGGCNAEAYARYHTRNNGWPGIGYHFVIEADGTIKWCHDLGVKSYHVGNSNRFALGICLSGDFRYEKPTAAQKESLVNLVQYLKRELPNLKAIKGHNEFPGYSWKQCPVFNYRAVLGIRGNEVPSGTTITSYK</sequence>
<dbReference type="PANTHER" id="PTHR11022">
    <property type="entry name" value="PEPTIDOGLYCAN RECOGNITION PROTEIN"/>
    <property type="match status" value="1"/>
</dbReference>
<evidence type="ECO:0000313" key="4">
    <source>
        <dbReference type="EMBL" id="MBD1374015.1"/>
    </source>
</evidence>
<dbReference type="Gene3D" id="3.40.80.10">
    <property type="entry name" value="Peptidoglycan recognition protein-like"/>
    <property type="match status" value="1"/>
</dbReference>
<dbReference type="AlphaFoldDB" id="A0A926NEM2"/>
<dbReference type="InterPro" id="IPR006619">
    <property type="entry name" value="PGRP_domain_met/bac"/>
</dbReference>
<evidence type="ECO:0000259" key="2">
    <source>
        <dbReference type="SMART" id="SM00644"/>
    </source>
</evidence>
<evidence type="ECO:0000259" key="3">
    <source>
        <dbReference type="SMART" id="SM00701"/>
    </source>
</evidence>
<dbReference type="RefSeq" id="WP_191142934.1">
    <property type="nucleotide sequence ID" value="NZ_JACXAH010000076.1"/>
</dbReference>
<feature type="non-terminal residue" evidence="4">
    <location>
        <position position="176"/>
    </location>
</feature>
<dbReference type="PANTHER" id="PTHR11022:SF41">
    <property type="entry name" value="PEPTIDOGLYCAN-RECOGNITION PROTEIN LC-RELATED"/>
    <property type="match status" value="1"/>
</dbReference>
<dbReference type="Proteomes" id="UP000661691">
    <property type="component" value="Unassembled WGS sequence"/>
</dbReference>
<organism evidence="4 5">
    <name type="scientific">Polycladospora coralii</name>
    <dbReference type="NCBI Taxonomy" id="2771432"/>
    <lineage>
        <taxon>Bacteria</taxon>
        <taxon>Bacillati</taxon>
        <taxon>Bacillota</taxon>
        <taxon>Bacilli</taxon>
        <taxon>Bacillales</taxon>
        <taxon>Thermoactinomycetaceae</taxon>
        <taxon>Polycladospora</taxon>
    </lineage>
</organism>
<protein>
    <submittedName>
        <fullName evidence="4">N-acetylmuramoyl-L-alanine amidase</fullName>
    </submittedName>
</protein>
<dbReference type="Pfam" id="PF01510">
    <property type="entry name" value="Amidase_2"/>
    <property type="match status" value="1"/>
</dbReference>
<evidence type="ECO:0000256" key="1">
    <source>
        <dbReference type="ARBA" id="ARBA00007553"/>
    </source>
</evidence>
<evidence type="ECO:0000313" key="5">
    <source>
        <dbReference type="Proteomes" id="UP000661691"/>
    </source>
</evidence>
<feature type="domain" description="N-acetylmuramoyl-L-alanine amidase" evidence="2">
    <location>
        <begin position="20"/>
        <end position="152"/>
    </location>
</feature>
<dbReference type="CDD" id="cd06583">
    <property type="entry name" value="PGRP"/>
    <property type="match status" value="1"/>
</dbReference>
<dbReference type="GO" id="GO:0008745">
    <property type="term" value="F:N-acetylmuramoyl-L-alanine amidase activity"/>
    <property type="evidence" value="ECO:0007669"/>
    <property type="project" value="InterPro"/>
</dbReference>
<accession>A0A926NEM2</accession>
<comment type="similarity">
    <text evidence="1">Belongs to the N-acetylmuramoyl-L-alanine amidase 2 family.</text>
</comment>
<dbReference type="SMART" id="SM00701">
    <property type="entry name" value="PGRP"/>
    <property type="match status" value="1"/>
</dbReference>
<dbReference type="InterPro" id="IPR015510">
    <property type="entry name" value="PGRP"/>
</dbReference>
<name>A0A926NEM2_9BACL</name>
<keyword evidence="5" id="KW-1185">Reference proteome</keyword>
<feature type="domain" description="Peptidoglycan recognition protein family" evidence="3">
    <location>
        <begin position="17"/>
        <end position="143"/>
    </location>
</feature>
<dbReference type="GO" id="GO:0008270">
    <property type="term" value="F:zinc ion binding"/>
    <property type="evidence" value="ECO:0007669"/>
    <property type="project" value="InterPro"/>
</dbReference>
<dbReference type="InterPro" id="IPR036505">
    <property type="entry name" value="Amidase/PGRP_sf"/>
</dbReference>
<comment type="caution">
    <text evidence="4">The sequence shown here is derived from an EMBL/GenBank/DDBJ whole genome shotgun (WGS) entry which is preliminary data.</text>
</comment>
<gene>
    <name evidence="4" type="ORF">IC620_16890</name>
</gene>
<dbReference type="EMBL" id="JACXAH010000076">
    <property type="protein sequence ID" value="MBD1374015.1"/>
    <property type="molecule type" value="Genomic_DNA"/>
</dbReference>
<reference evidence="4" key="1">
    <citation type="submission" date="2020-09" db="EMBL/GenBank/DDBJ databases">
        <title>A novel bacterium of genus Hazenella, isolated from South China Sea.</title>
        <authorList>
            <person name="Huang H."/>
            <person name="Mo K."/>
            <person name="Hu Y."/>
        </authorList>
    </citation>
    <scope>NUCLEOTIDE SEQUENCE</scope>
    <source>
        <strain evidence="4">IB182357</strain>
    </source>
</reference>
<proteinExistence type="inferred from homology"/>